<dbReference type="PROSITE" id="PS00136">
    <property type="entry name" value="SUBTILASE_ASP"/>
    <property type="match status" value="1"/>
</dbReference>
<name>A0ABV4RFL1_9BACT</name>
<evidence type="ECO:0000256" key="2">
    <source>
        <dbReference type="ARBA" id="ARBA00022670"/>
    </source>
</evidence>
<dbReference type="InterPro" id="IPR050131">
    <property type="entry name" value="Peptidase_S8_subtilisin-like"/>
</dbReference>
<feature type="active site" description="Charge relay system" evidence="5">
    <location>
        <position position="208"/>
    </location>
</feature>
<evidence type="ECO:0000256" key="1">
    <source>
        <dbReference type="ARBA" id="ARBA00011073"/>
    </source>
</evidence>
<sequence length="424" mass="45266">MENDFTMQFGNIPERGETTGRFLVSFVDGGSEKKDMDLLKKANFNVASTSDFKETSISSGSIPDDSNGIYYKELGVALIKTEPYSDQMTSLLTNNPNGDIIMEPERVIYAIKSLDKKYLEGYYDAVKQLYEKAQGSQGFQEQIEALTDQKSTWGLLATNVLASKYTGKGVKIAVLDTGFYTGHTDFIGRVVDSRSFIPGEDVEDLNGHGTHCIGTALGSKRSNLGSRYGIAHEANIFVGKVLSNGGRGTDGSILDGIEWAVENNCKIVSMSLGAPSLGQSYSLIYEDAARRANAKGTLIIAAAGNDSARKRGRVMPVSHPASCPSIMAVGAVDSKFKVADFSNHGQVDIAAPGVDIFSCWKSPENSHTISGTSMATPHVAGIAALYAEANPSATAYQLWQALTGNAKRLNLPSSDVGAGLVQAK</sequence>
<evidence type="ECO:0000256" key="6">
    <source>
        <dbReference type="RuleBase" id="RU003355"/>
    </source>
</evidence>
<dbReference type="CDD" id="cd07480">
    <property type="entry name" value="Peptidases_S8_12"/>
    <property type="match status" value="1"/>
</dbReference>
<evidence type="ECO:0000313" key="9">
    <source>
        <dbReference type="Proteomes" id="UP001570846"/>
    </source>
</evidence>
<dbReference type="Proteomes" id="UP001570846">
    <property type="component" value="Unassembled WGS sequence"/>
</dbReference>
<comment type="similarity">
    <text evidence="1 5 6">Belongs to the peptidase S8 family.</text>
</comment>
<protein>
    <submittedName>
        <fullName evidence="8">S8 family serine peptidase</fullName>
    </submittedName>
</protein>
<dbReference type="PANTHER" id="PTHR43806:SF11">
    <property type="entry name" value="CEREVISIN-RELATED"/>
    <property type="match status" value="1"/>
</dbReference>
<gene>
    <name evidence="8" type="ORF">ACD591_08570</name>
</gene>
<keyword evidence="2 5" id="KW-0645">Protease</keyword>
<dbReference type="InterPro" id="IPR023828">
    <property type="entry name" value="Peptidase_S8_Ser-AS"/>
</dbReference>
<feature type="domain" description="Peptidase S8/S53" evidence="7">
    <location>
        <begin position="167"/>
        <end position="418"/>
    </location>
</feature>
<dbReference type="Pfam" id="PF00082">
    <property type="entry name" value="Peptidase_S8"/>
    <property type="match status" value="1"/>
</dbReference>
<evidence type="ECO:0000256" key="3">
    <source>
        <dbReference type="ARBA" id="ARBA00022801"/>
    </source>
</evidence>
<evidence type="ECO:0000313" key="8">
    <source>
        <dbReference type="EMBL" id="MFA1771341.1"/>
    </source>
</evidence>
<evidence type="ECO:0000256" key="4">
    <source>
        <dbReference type="ARBA" id="ARBA00022825"/>
    </source>
</evidence>
<proteinExistence type="inferred from homology"/>
<keyword evidence="4 5" id="KW-0720">Serine protease</keyword>
<dbReference type="InterPro" id="IPR000209">
    <property type="entry name" value="Peptidase_S8/S53_dom"/>
</dbReference>
<accession>A0ABV4RFL1</accession>
<comment type="caution">
    <text evidence="8">The sequence shown here is derived from an EMBL/GenBank/DDBJ whole genome shotgun (WGS) entry which is preliminary data.</text>
</comment>
<keyword evidence="3 5" id="KW-0378">Hydrolase</keyword>
<dbReference type="PROSITE" id="PS00138">
    <property type="entry name" value="SUBTILASE_SER"/>
    <property type="match status" value="1"/>
</dbReference>
<evidence type="ECO:0000256" key="5">
    <source>
        <dbReference type="PROSITE-ProRule" id="PRU01240"/>
    </source>
</evidence>
<reference evidence="8 9" key="1">
    <citation type="submission" date="2024-08" db="EMBL/GenBank/DDBJ databases">
        <authorList>
            <person name="Wei W."/>
        </authorList>
    </citation>
    <scope>NUCLEOTIDE SEQUENCE [LARGE SCALE GENOMIC DNA]</scope>
    <source>
        <strain evidence="8 9">XU2</strain>
    </source>
</reference>
<organism evidence="8 9">
    <name type="scientific">Rufibacter glacialis</name>
    <dbReference type="NCBI Taxonomy" id="1259555"/>
    <lineage>
        <taxon>Bacteria</taxon>
        <taxon>Pseudomonadati</taxon>
        <taxon>Bacteroidota</taxon>
        <taxon>Cytophagia</taxon>
        <taxon>Cytophagales</taxon>
        <taxon>Hymenobacteraceae</taxon>
        <taxon>Rufibacter</taxon>
    </lineage>
</organism>
<keyword evidence="9" id="KW-1185">Reference proteome</keyword>
<dbReference type="EMBL" id="JBGOGF010000004">
    <property type="protein sequence ID" value="MFA1771341.1"/>
    <property type="molecule type" value="Genomic_DNA"/>
</dbReference>
<feature type="active site" description="Charge relay system" evidence="5">
    <location>
        <position position="373"/>
    </location>
</feature>
<dbReference type="PRINTS" id="PR00723">
    <property type="entry name" value="SUBTILISIN"/>
</dbReference>
<dbReference type="SUPFAM" id="SSF52743">
    <property type="entry name" value="Subtilisin-like"/>
    <property type="match status" value="1"/>
</dbReference>
<feature type="active site" description="Charge relay system" evidence="5">
    <location>
        <position position="176"/>
    </location>
</feature>
<dbReference type="Gene3D" id="3.40.50.200">
    <property type="entry name" value="Peptidase S8/S53 domain"/>
    <property type="match status" value="1"/>
</dbReference>
<dbReference type="PANTHER" id="PTHR43806">
    <property type="entry name" value="PEPTIDASE S8"/>
    <property type="match status" value="1"/>
</dbReference>
<dbReference type="RefSeq" id="WP_225840841.1">
    <property type="nucleotide sequence ID" value="NZ_BMMG01000005.1"/>
</dbReference>
<dbReference type="InterPro" id="IPR015500">
    <property type="entry name" value="Peptidase_S8_subtilisin-rel"/>
</dbReference>
<dbReference type="PROSITE" id="PS51892">
    <property type="entry name" value="SUBTILASE"/>
    <property type="match status" value="1"/>
</dbReference>
<dbReference type="InterPro" id="IPR036852">
    <property type="entry name" value="Peptidase_S8/S53_dom_sf"/>
</dbReference>
<evidence type="ECO:0000259" key="7">
    <source>
        <dbReference type="Pfam" id="PF00082"/>
    </source>
</evidence>
<dbReference type="InterPro" id="IPR023827">
    <property type="entry name" value="Peptidase_S8_Asp-AS"/>
</dbReference>